<evidence type="ECO:0000256" key="2">
    <source>
        <dbReference type="ARBA" id="ARBA00022801"/>
    </source>
</evidence>
<dbReference type="InterPro" id="IPR051158">
    <property type="entry name" value="Metallophosphoesterase_sf"/>
</dbReference>
<reference evidence="5" key="1">
    <citation type="submission" date="2015-07" db="EMBL/GenBank/DDBJ databases">
        <title>Whole genome sequence of an Ensifer adhaerens strain isolated from a cave pool in the Wind Cave National Park.</title>
        <authorList>
            <person name="Eng W.W.H."/>
            <person name="Gan H.M."/>
            <person name="Barton H.A."/>
            <person name="Savka M.A."/>
        </authorList>
    </citation>
    <scope>NUCLEOTIDE SEQUENCE [LARGE SCALE GENOMIC DNA]</scope>
    <source>
        <strain evidence="5">SD006</strain>
    </source>
</reference>
<keyword evidence="1" id="KW-0479">Metal-binding</keyword>
<dbReference type="EMBL" id="LGAP01000008">
    <property type="protein sequence ID" value="KOF18211.1"/>
    <property type="molecule type" value="Genomic_DNA"/>
</dbReference>
<dbReference type="GO" id="GO:0008758">
    <property type="term" value="F:UDP-2,3-diacylglucosamine hydrolase activity"/>
    <property type="evidence" value="ECO:0007669"/>
    <property type="project" value="TreeGrafter"/>
</dbReference>
<evidence type="ECO:0000313" key="5">
    <source>
        <dbReference type="Proteomes" id="UP000037425"/>
    </source>
</evidence>
<evidence type="ECO:0000256" key="1">
    <source>
        <dbReference type="ARBA" id="ARBA00022723"/>
    </source>
</evidence>
<proteinExistence type="predicted"/>
<evidence type="ECO:0000313" key="4">
    <source>
        <dbReference type="EMBL" id="KOF18211.1"/>
    </source>
</evidence>
<dbReference type="InterPro" id="IPR029052">
    <property type="entry name" value="Metallo-depent_PP-like"/>
</dbReference>
<dbReference type="GO" id="GO:0009245">
    <property type="term" value="P:lipid A biosynthetic process"/>
    <property type="evidence" value="ECO:0007669"/>
    <property type="project" value="TreeGrafter"/>
</dbReference>
<accession>A0A0L8BU24</accession>
<dbReference type="AlphaFoldDB" id="A0A0L8BU24"/>
<comment type="caution">
    <text evidence="4">The sequence shown here is derived from an EMBL/GenBank/DDBJ whole genome shotgun (WGS) entry which is preliminary data.</text>
</comment>
<dbReference type="InterPro" id="IPR004843">
    <property type="entry name" value="Calcineurin-like_PHP"/>
</dbReference>
<dbReference type="Pfam" id="PF00149">
    <property type="entry name" value="Metallophos"/>
    <property type="match status" value="1"/>
</dbReference>
<dbReference type="SUPFAM" id="SSF56300">
    <property type="entry name" value="Metallo-dependent phosphatases"/>
    <property type="match status" value="1"/>
</dbReference>
<evidence type="ECO:0000259" key="3">
    <source>
        <dbReference type="Pfam" id="PF00149"/>
    </source>
</evidence>
<feature type="domain" description="Calcineurin-like phosphoesterase" evidence="3">
    <location>
        <begin position="52"/>
        <end position="240"/>
    </location>
</feature>
<dbReference type="Gene3D" id="3.60.21.10">
    <property type="match status" value="1"/>
</dbReference>
<dbReference type="PATRIC" id="fig|106592.7.peg.7342"/>
<dbReference type="RefSeq" id="WP_053249658.1">
    <property type="nucleotide sequence ID" value="NZ_LGAP01000008.1"/>
</dbReference>
<dbReference type="PANTHER" id="PTHR31302:SF31">
    <property type="entry name" value="PHOSPHODIESTERASE YAEI"/>
    <property type="match status" value="1"/>
</dbReference>
<dbReference type="GO" id="GO:0046872">
    <property type="term" value="F:metal ion binding"/>
    <property type="evidence" value="ECO:0007669"/>
    <property type="project" value="UniProtKB-KW"/>
</dbReference>
<gene>
    <name evidence="4" type="ORF">AC244_15280</name>
</gene>
<dbReference type="Proteomes" id="UP000037425">
    <property type="component" value="Unassembled WGS sequence"/>
</dbReference>
<keyword evidence="2" id="KW-0378">Hydrolase</keyword>
<dbReference type="GO" id="GO:0016020">
    <property type="term" value="C:membrane"/>
    <property type="evidence" value="ECO:0007669"/>
    <property type="project" value="GOC"/>
</dbReference>
<dbReference type="PANTHER" id="PTHR31302">
    <property type="entry name" value="TRANSMEMBRANE PROTEIN WITH METALLOPHOSPHOESTERASE DOMAIN-RELATED"/>
    <property type="match status" value="1"/>
</dbReference>
<protein>
    <submittedName>
        <fullName evidence="4">Metallophosphoesterase</fullName>
    </submittedName>
</protein>
<name>A0A0L8BU24_ENSAD</name>
<dbReference type="OrthoDB" id="9780884at2"/>
<organism evidence="4 5">
    <name type="scientific">Ensifer adhaerens</name>
    <name type="common">Sinorhizobium morelense</name>
    <dbReference type="NCBI Taxonomy" id="106592"/>
    <lineage>
        <taxon>Bacteria</taxon>
        <taxon>Pseudomonadati</taxon>
        <taxon>Pseudomonadota</taxon>
        <taxon>Alphaproteobacteria</taxon>
        <taxon>Hyphomicrobiales</taxon>
        <taxon>Rhizobiaceae</taxon>
        <taxon>Sinorhizobium/Ensifer group</taxon>
        <taxon>Ensifer</taxon>
    </lineage>
</organism>
<sequence length="299" mass="31991">MLARRAFLKLLGGLVMAGFGTSAYAIGVEPLRRPLVTSYAVKPTNWPIGLKLRIVVLADIHACEPWMPVRRIAGICDQANALGGDIILLLGDYMSSLRLTGFVEPARWAEALARLKAPLGVHAIMGNHDWLNDPVASRAGHGPTLAHRALAGVGIPVYDNRALRLEKDGRSFWLAGLADQLEPTYPAPDGSGMIPGLDDLPGTLAGIDGDDPIILMAHEPDIFVDVPRHVSLTLAGHTHGGQVRFLGYAPLVPSRYGNRYAYGHIIEDDRHMIVSGGLGLSNLPVRIGSPPEVVAVDIG</sequence>